<dbReference type="AlphaFoldDB" id="A0A3N4YL14"/>
<dbReference type="SUPFAM" id="SSF52833">
    <property type="entry name" value="Thioredoxin-like"/>
    <property type="match status" value="1"/>
</dbReference>
<protein>
    <submittedName>
        <fullName evidence="2">Putative dithiol-disulfide oxidoreductase (DUF899 family)</fullName>
    </submittedName>
</protein>
<dbReference type="Gene3D" id="3.40.30.10">
    <property type="entry name" value="Glutaredoxin"/>
    <property type="match status" value="1"/>
</dbReference>
<keyword evidence="3" id="KW-1185">Reference proteome</keyword>
<name>A0A3N4YL14_9MICO</name>
<dbReference type="InterPro" id="IPR010296">
    <property type="entry name" value="DUF899_thioredox"/>
</dbReference>
<dbReference type="InterPro" id="IPR036249">
    <property type="entry name" value="Thioredoxin-like_sf"/>
</dbReference>
<comment type="caution">
    <text evidence="2">The sequence shown here is derived from an EMBL/GenBank/DDBJ whole genome shotgun (WGS) entry which is preliminary data.</text>
</comment>
<evidence type="ECO:0000313" key="2">
    <source>
        <dbReference type="EMBL" id="RPF20004.1"/>
    </source>
</evidence>
<evidence type="ECO:0000256" key="1">
    <source>
        <dbReference type="SAM" id="MobiDB-lite"/>
    </source>
</evidence>
<gene>
    <name evidence="2" type="ORF">EDD34_0579</name>
</gene>
<sequence>MIPTVDHETWWTARRKFLDEEKEFTRARDRLNARRRELPMVEISKKYTLHGQDGPAGLDDLFAGRRQLIVYHFMAKFSPTEWCPICSFWVDNIGHLAHFRARDTELVVVCPEDLAEGLAYRDSMGWTVPWYSCADSDFYEDLHQVLDEGGEPEAPGISAFLRDENRILHAYSTFRRGSDILNGTYNYLDITPLGRQETDPEDPMGWLRPHDSYGDTPEQPGCGCHA</sequence>
<dbReference type="Proteomes" id="UP000280501">
    <property type="component" value="Unassembled WGS sequence"/>
</dbReference>
<feature type="region of interest" description="Disordered" evidence="1">
    <location>
        <begin position="193"/>
        <end position="226"/>
    </location>
</feature>
<accession>A0A3N4YL14</accession>
<proteinExistence type="predicted"/>
<evidence type="ECO:0000313" key="3">
    <source>
        <dbReference type="Proteomes" id="UP000280501"/>
    </source>
</evidence>
<dbReference type="RefSeq" id="WP_123813228.1">
    <property type="nucleotide sequence ID" value="NZ_RKQZ01000001.1"/>
</dbReference>
<reference evidence="2 3" key="1">
    <citation type="submission" date="2018-11" db="EMBL/GenBank/DDBJ databases">
        <title>Sequencing the genomes of 1000 actinobacteria strains.</title>
        <authorList>
            <person name="Klenk H.-P."/>
        </authorList>
    </citation>
    <scope>NUCLEOTIDE SEQUENCE [LARGE SCALE GENOMIC DNA]</scope>
    <source>
        <strain evidence="2 3">DSM 15700</strain>
    </source>
</reference>
<organism evidence="2 3">
    <name type="scientific">Myceligenerans xiligouense</name>
    <dbReference type="NCBI Taxonomy" id="253184"/>
    <lineage>
        <taxon>Bacteria</taxon>
        <taxon>Bacillati</taxon>
        <taxon>Actinomycetota</taxon>
        <taxon>Actinomycetes</taxon>
        <taxon>Micrococcales</taxon>
        <taxon>Promicromonosporaceae</taxon>
        <taxon>Myceligenerans</taxon>
    </lineage>
</organism>
<dbReference type="EMBL" id="RKQZ01000001">
    <property type="protein sequence ID" value="RPF20004.1"/>
    <property type="molecule type" value="Genomic_DNA"/>
</dbReference>
<dbReference type="OrthoDB" id="4721017at2"/>
<dbReference type="Pfam" id="PF05988">
    <property type="entry name" value="DUF899"/>
    <property type="match status" value="1"/>
</dbReference>